<name>A0A0C3BXU6_HEBCY</name>
<dbReference type="HOGENOM" id="CLU_021164_3_2_1"/>
<evidence type="ECO:0000313" key="3">
    <source>
        <dbReference type="Proteomes" id="UP000053424"/>
    </source>
</evidence>
<evidence type="ECO:0008006" key="4">
    <source>
        <dbReference type="Google" id="ProtNLM"/>
    </source>
</evidence>
<evidence type="ECO:0000313" key="2">
    <source>
        <dbReference type="EMBL" id="KIM36261.1"/>
    </source>
</evidence>
<dbReference type="Proteomes" id="UP000053424">
    <property type="component" value="Unassembled WGS sequence"/>
</dbReference>
<gene>
    <name evidence="2" type="ORF">M413DRAFT_14092</name>
</gene>
<dbReference type="EMBL" id="KN831807">
    <property type="protein sequence ID" value="KIM36261.1"/>
    <property type="molecule type" value="Genomic_DNA"/>
</dbReference>
<feature type="region of interest" description="Disordered" evidence="1">
    <location>
        <begin position="1"/>
        <end position="22"/>
    </location>
</feature>
<keyword evidence="3" id="KW-1185">Reference proteome</keyword>
<dbReference type="OrthoDB" id="3543113at2759"/>
<dbReference type="AlphaFoldDB" id="A0A0C3BXU6"/>
<dbReference type="SUPFAM" id="SSF52047">
    <property type="entry name" value="RNI-like"/>
    <property type="match status" value="1"/>
</dbReference>
<protein>
    <recommendedName>
        <fullName evidence="4">F-box domain-containing protein</fullName>
    </recommendedName>
</protein>
<reference evidence="3" key="2">
    <citation type="submission" date="2015-01" db="EMBL/GenBank/DDBJ databases">
        <title>Evolutionary Origins and Diversification of the Mycorrhizal Mutualists.</title>
        <authorList>
            <consortium name="DOE Joint Genome Institute"/>
            <consortium name="Mycorrhizal Genomics Consortium"/>
            <person name="Kohler A."/>
            <person name="Kuo A."/>
            <person name="Nagy L.G."/>
            <person name="Floudas D."/>
            <person name="Copeland A."/>
            <person name="Barry K.W."/>
            <person name="Cichocki N."/>
            <person name="Veneault-Fourrey C."/>
            <person name="LaButti K."/>
            <person name="Lindquist E.A."/>
            <person name="Lipzen A."/>
            <person name="Lundell T."/>
            <person name="Morin E."/>
            <person name="Murat C."/>
            <person name="Riley R."/>
            <person name="Ohm R."/>
            <person name="Sun H."/>
            <person name="Tunlid A."/>
            <person name="Henrissat B."/>
            <person name="Grigoriev I.V."/>
            <person name="Hibbett D.S."/>
            <person name="Martin F."/>
        </authorList>
    </citation>
    <scope>NUCLEOTIDE SEQUENCE [LARGE SCALE GENOMIC DNA]</scope>
    <source>
        <strain evidence="3">h7</strain>
    </source>
</reference>
<evidence type="ECO:0000256" key="1">
    <source>
        <dbReference type="SAM" id="MobiDB-lite"/>
    </source>
</evidence>
<reference evidence="2 3" key="1">
    <citation type="submission" date="2014-04" db="EMBL/GenBank/DDBJ databases">
        <authorList>
            <consortium name="DOE Joint Genome Institute"/>
            <person name="Kuo A."/>
            <person name="Gay G."/>
            <person name="Dore J."/>
            <person name="Kohler A."/>
            <person name="Nagy L.G."/>
            <person name="Floudas D."/>
            <person name="Copeland A."/>
            <person name="Barry K.W."/>
            <person name="Cichocki N."/>
            <person name="Veneault-Fourrey C."/>
            <person name="LaButti K."/>
            <person name="Lindquist E.A."/>
            <person name="Lipzen A."/>
            <person name="Lundell T."/>
            <person name="Morin E."/>
            <person name="Murat C."/>
            <person name="Sun H."/>
            <person name="Tunlid A."/>
            <person name="Henrissat B."/>
            <person name="Grigoriev I.V."/>
            <person name="Hibbett D.S."/>
            <person name="Martin F."/>
            <person name="Nordberg H.P."/>
            <person name="Cantor M.N."/>
            <person name="Hua S.X."/>
        </authorList>
    </citation>
    <scope>NUCLEOTIDE SEQUENCE [LARGE SCALE GENOMIC DNA]</scope>
    <source>
        <strain evidence="3">h7</strain>
    </source>
</reference>
<proteinExistence type="predicted"/>
<organism evidence="2 3">
    <name type="scientific">Hebeloma cylindrosporum</name>
    <dbReference type="NCBI Taxonomy" id="76867"/>
    <lineage>
        <taxon>Eukaryota</taxon>
        <taxon>Fungi</taxon>
        <taxon>Dikarya</taxon>
        <taxon>Basidiomycota</taxon>
        <taxon>Agaricomycotina</taxon>
        <taxon>Agaricomycetes</taxon>
        <taxon>Agaricomycetidae</taxon>
        <taxon>Agaricales</taxon>
        <taxon>Agaricineae</taxon>
        <taxon>Hymenogastraceae</taxon>
        <taxon>Hebeloma</taxon>
    </lineage>
</organism>
<feature type="compositionally biased region" description="Polar residues" evidence="1">
    <location>
        <begin position="1"/>
        <end position="14"/>
    </location>
</feature>
<accession>A0A0C3BXU6</accession>
<sequence>MTPDSIIQATQSTPGEEPSDPATLLTRNVSSPSLPLSLKAFGGMAFTFKATASSNSEPRSPSGATEHSAPTPVSICSAALSNEDILALIFQEVDGSFCVEDLKKRNQSLLRAAQTSKAFFRPAVSALWRRIHSLVPLLTILPQFKASTESVHKLNVAVQTLVGQISDKDWARFEMYARSVRVLDLALPSETVGGDVYIQLARLHPDPLLPGLQRMNIPTIADGSTDTLAPLFHCISSTLLSVNIGSMDGPKAELLTTSFLSALSRDAVGLRYLSIDARISPEAIDILSKSPSVNNLQLSIYSAIPKSKFATLLGLPAVSSVTINFFGTGSLAGNLSGKAISQFQLKAMRISGNGDQIKQVFDTLLLIPCGLEDVDLFFQNASFTGILYAWQCAPRTLRRLKLETPHSTPLPELRLRDFSTYPSNIVALELKGFRLQATDDDILKICKTGHWRNLEKLYLPCFGIESPDSLSSPSINILGEISASCPKLCSLYICVDLRLHDHDKLRKALLANIGSRTPSHKLKGLEISSVRSPKKAAFHQGLVLAQYIDSVFPHLSSLAAYGNNDGEYWDEIWRTETLVTTEAISLQK</sequence>